<protein>
    <submittedName>
        <fullName evidence="1">Uncharacterized protein</fullName>
    </submittedName>
</protein>
<dbReference type="Proteomes" id="UP000503440">
    <property type="component" value="Plasmid pB18-1"/>
</dbReference>
<geneLocation type="plasmid" evidence="2">
    <name>pb18-1</name>
</geneLocation>
<evidence type="ECO:0000313" key="2">
    <source>
        <dbReference type="Proteomes" id="UP000503440"/>
    </source>
</evidence>
<reference evidence="1 2" key="1">
    <citation type="submission" date="2019-09" db="EMBL/GenBank/DDBJ databases">
        <title>Non-baumannii Acinetobacter spp. carrying blaNDM-1 isolated in China.</title>
        <authorList>
            <person name="Cui C."/>
            <person name="Chen C."/>
            <person name="Sun J."/>
            <person name="Liu Y."/>
        </authorList>
    </citation>
    <scope>NUCLEOTIDE SEQUENCE [LARGE SCALE GENOMIC DNA]</scope>
    <source>
        <strain evidence="1 2">B18</strain>
        <plasmid evidence="2">pb18-1</plasmid>
    </source>
</reference>
<gene>
    <name evidence="1" type="ORF">FSC09_15560</name>
</gene>
<proteinExistence type="predicted"/>
<accession>A0A6C0Y6K6</accession>
<evidence type="ECO:0000313" key="1">
    <source>
        <dbReference type="EMBL" id="QIC71808.1"/>
    </source>
</evidence>
<dbReference type="AlphaFoldDB" id="A0A6C0Y6K6"/>
<organism evidence="1 2">
    <name type="scientific">Acinetobacter indicus</name>
    <dbReference type="NCBI Taxonomy" id="756892"/>
    <lineage>
        <taxon>Bacteria</taxon>
        <taxon>Pseudomonadati</taxon>
        <taxon>Pseudomonadota</taxon>
        <taxon>Gammaproteobacteria</taxon>
        <taxon>Moraxellales</taxon>
        <taxon>Moraxellaceae</taxon>
        <taxon>Acinetobacter</taxon>
    </lineage>
</organism>
<name>A0A6C0Y6K6_9GAMM</name>
<dbReference type="RefSeq" id="WP_163146468.1">
    <property type="nucleotide sequence ID" value="NZ_CP044456.1"/>
</dbReference>
<sequence>MNQALRKSFDSFFNKNDKFLRSFSEFNPEIPLVIVNRTEKFEIKSAFRDSYTFTIKCRIHKKSAEKPRTSTLKFSAQHSSYIKLVERFGLTQEAKELYRGMDVYDTHFSGQANLTTLRWQNTVDQNLIIACSDEGKDLVFNGELIPGSPLMQMENIKIYRSHRKDSEFVVTYQIENSSLSRPANCFRITNNDSLLLSFGNKTNLIKYLENLENYWDCKHVY</sequence>
<keyword evidence="1" id="KW-0614">Plasmid</keyword>
<dbReference type="EMBL" id="CP044456">
    <property type="protein sequence ID" value="QIC71808.1"/>
    <property type="molecule type" value="Genomic_DNA"/>
</dbReference>